<dbReference type="SUPFAM" id="SSF55753">
    <property type="entry name" value="Actin depolymerizing proteins"/>
    <property type="match status" value="1"/>
</dbReference>
<dbReference type="InterPro" id="IPR036875">
    <property type="entry name" value="Znf_CCHC_sf"/>
</dbReference>
<evidence type="ECO:0000256" key="4">
    <source>
        <dbReference type="SAM" id="MobiDB-lite"/>
    </source>
</evidence>
<comment type="similarity">
    <text evidence="1">Belongs to the actin-binding proteins ADF family.</text>
</comment>
<dbReference type="PROSITE" id="PS51263">
    <property type="entry name" value="ADF_H"/>
    <property type="match status" value="1"/>
</dbReference>
<dbReference type="Pfam" id="PF00098">
    <property type="entry name" value="zf-CCHC"/>
    <property type="match status" value="2"/>
</dbReference>
<keyword evidence="2" id="KW-0009">Actin-binding</keyword>
<evidence type="ECO:0000256" key="1">
    <source>
        <dbReference type="ARBA" id="ARBA00006844"/>
    </source>
</evidence>
<reference evidence="7 8" key="1">
    <citation type="journal article" date="2020" name="Mol. Plant">
        <title>The Chromosome-Based Rubber Tree Genome Provides New Insights into Spurge Genome Evolution and Rubber Biosynthesis.</title>
        <authorList>
            <person name="Liu J."/>
            <person name="Shi C."/>
            <person name="Shi C.C."/>
            <person name="Li W."/>
            <person name="Zhang Q.J."/>
            <person name="Zhang Y."/>
            <person name="Li K."/>
            <person name="Lu H.F."/>
            <person name="Shi C."/>
            <person name="Zhu S.T."/>
            <person name="Xiao Z.Y."/>
            <person name="Nan H."/>
            <person name="Yue Y."/>
            <person name="Zhu X.G."/>
            <person name="Wu Y."/>
            <person name="Hong X.N."/>
            <person name="Fan G.Y."/>
            <person name="Tong Y."/>
            <person name="Zhang D."/>
            <person name="Mao C.L."/>
            <person name="Liu Y.L."/>
            <person name="Hao S.J."/>
            <person name="Liu W.Q."/>
            <person name="Lv M.Q."/>
            <person name="Zhang H.B."/>
            <person name="Liu Y."/>
            <person name="Hu-Tang G.R."/>
            <person name="Wang J.P."/>
            <person name="Wang J.H."/>
            <person name="Sun Y.H."/>
            <person name="Ni S.B."/>
            <person name="Chen W.B."/>
            <person name="Zhang X.C."/>
            <person name="Jiao Y.N."/>
            <person name="Eichler E.E."/>
            <person name="Li G.H."/>
            <person name="Liu X."/>
            <person name="Gao L.Z."/>
        </authorList>
    </citation>
    <scope>NUCLEOTIDE SEQUENCE [LARGE SCALE GENOMIC DNA]</scope>
    <source>
        <strain evidence="8">cv. GT1</strain>
        <tissue evidence="7">Leaf</tissue>
    </source>
</reference>
<dbReference type="InterPro" id="IPR002108">
    <property type="entry name" value="ADF-H"/>
</dbReference>
<dbReference type="SMART" id="SM00102">
    <property type="entry name" value="ADF"/>
    <property type="match status" value="1"/>
</dbReference>
<organism evidence="7 8">
    <name type="scientific">Hevea brasiliensis</name>
    <name type="common">Para rubber tree</name>
    <name type="synonym">Siphonia brasiliensis</name>
    <dbReference type="NCBI Taxonomy" id="3981"/>
    <lineage>
        <taxon>Eukaryota</taxon>
        <taxon>Viridiplantae</taxon>
        <taxon>Streptophyta</taxon>
        <taxon>Embryophyta</taxon>
        <taxon>Tracheophyta</taxon>
        <taxon>Spermatophyta</taxon>
        <taxon>Magnoliopsida</taxon>
        <taxon>eudicotyledons</taxon>
        <taxon>Gunneridae</taxon>
        <taxon>Pentapetalae</taxon>
        <taxon>rosids</taxon>
        <taxon>fabids</taxon>
        <taxon>Malpighiales</taxon>
        <taxon>Euphorbiaceae</taxon>
        <taxon>Crotonoideae</taxon>
        <taxon>Micrandreae</taxon>
        <taxon>Hevea</taxon>
    </lineage>
</organism>
<feature type="domain" description="ADF-H" evidence="6">
    <location>
        <begin position="177"/>
        <end position="309"/>
    </location>
</feature>
<dbReference type="Proteomes" id="UP000467840">
    <property type="component" value="Chromosome 10"/>
</dbReference>
<dbReference type="InterPro" id="IPR017904">
    <property type="entry name" value="ADF/Cofilin"/>
</dbReference>
<dbReference type="CDD" id="cd11286">
    <property type="entry name" value="ADF_cofilin_like"/>
    <property type="match status" value="1"/>
</dbReference>
<dbReference type="EMBL" id="JAAGAX010000003">
    <property type="protein sequence ID" value="KAF2320395.1"/>
    <property type="molecule type" value="Genomic_DNA"/>
</dbReference>
<dbReference type="Pfam" id="PF00241">
    <property type="entry name" value="Cofilin_ADF"/>
    <property type="match status" value="1"/>
</dbReference>
<evidence type="ECO:0000313" key="8">
    <source>
        <dbReference type="Proteomes" id="UP000467840"/>
    </source>
</evidence>
<dbReference type="PANTHER" id="PTHR47798:SF2">
    <property type="entry name" value="CCHC-TYPE DOMAIN-CONTAINING PROTEIN"/>
    <property type="match status" value="1"/>
</dbReference>
<dbReference type="GO" id="GO:0003676">
    <property type="term" value="F:nucleic acid binding"/>
    <property type="evidence" value="ECO:0007669"/>
    <property type="project" value="InterPro"/>
</dbReference>
<dbReference type="GO" id="GO:0008270">
    <property type="term" value="F:zinc ion binding"/>
    <property type="evidence" value="ECO:0007669"/>
    <property type="project" value="UniProtKB-KW"/>
</dbReference>
<dbReference type="Gene3D" id="4.10.60.10">
    <property type="entry name" value="Zinc finger, CCHC-type"/>
    <property type="match status" value="3"/>
</dbReference>
<evidence type="ECO:0000259" key="6">
    <source>
        <dbReference type="PROSITE" id="PS51263"/>
    </source>
</evidence>
<keyword evidence="3" id="KW-0862">Zinc</keyword>
<keyword evidence="3" id="KW-0479">Metal-binding</keyword>
<accession>A0A6A6N6C9</accession>
<feature type="domain" description="CCHC-type" evidence="5">
    <location>
        <begin position="85"/>
        <end position="100"/>
    </location>
</feature>
<dbReference type="InterPro" id="IPR001878">
    <property type="entry name" value="Znf_CCHC"/>
</dbReference>
<proteinExistence type="inferred from homology"/>
<evidence type="ECO:0000256" key="2">
    <source>
        <dbReference type="ARBA" id="ARBA00023203"/>
    </source>
</evidence>
<name>A0A6A6N6C9_HEVBR</name>
<dbReference type="GO" id="GO:0030042">
    <property type="term" value="P:actin filament depolymerization"/>
    <property type="evidence" value="ECO:0007669"/>
    <property type="project" value="InterPro"/>
</dbReference>
<dbReference type="Gene3D" id="3.40.20.10">
    <property type="entry name" value="Severin"/>
    <property type="match status" value="1"/>
</dbReference>
<dbReference type="InterPro" id="IPR029006">
    <property type="entry name" value="ADF-H/Gelsolin-like_dom_sf"/>
</dbReference>
<dbReference type="AlphaFoldDB" id="A0A6A6N6C9"/>
<sequence>MKPGESCFICKAKDHIAKLCPQKAEWEKNKICLLCRQRGHSLKRCPNKKDETVDKKLCYNCGETGHSLSKCPQPLQDGGTKFANCFICNEHGHLSKDCPQNLVGYTQRFSLNLLFISAIEKGERPSPKVTKFVSGDELDDDFVTENTNGIQQEKPADSKDSHAESKKKQGHRVANSASGMAVHDDCKLKFLELKAKRNYRFIIFKIEAQQVVVDKLGSPQETYEDFTASLPADECRYAVFDFDFTTNENCQKSKIFFIAWSPDSSRVRMKMVYASSKDRFKRELDGIQVELQATDPSEMSLDIVKGRAL</sequence>
<dbReference type="GO" id="GO:0015629">
    <property type="term" value="C:actin cytoskeleton"/>
    <property type="evidence" value="ECO:0007669"/>
    <property type="project" value="InterPro"/>
</dbReference>
<comment type="caution">
    <text evidence="7">The sequence shown here is derived from an EMBL/GenBank/DDBJ whole genome shotgun (WGS) entry which is preliminary data.</text>
</comment>
<keyword evidence="8" id="KW-1185">Reference proteome</keyword>
<feature type="region of interest" description="Disordered" evidence="4">
    <location>
        <begin position="148"/>
        <end position="176"/>
    </location>
</feature>
<dbReference type="PANTHER" id="PTHR47798">
    <property type="entry name" value="OS04G0555800 PROTEIN"/>
    <property type="match status" value="1"/>
</dbReference>
<dbReference type="FunFam" id="3.40.20.10:FF:000025">
    <property type="entry name" value="Actin-depolymerizing factor 2"/>
    <property type="match status" value="1"/>
</dbReference>
<dbReference type="SMART" id="SM00343">
    <property type="entry name" value="ZnF_C2HC"/>
    <property type="match status" value="4"/>
</dbReference>
<keyword evidence="3" id="KW-0863">Zinc-finger</keyword>
<gene>
    <name evidence="7" type="ORF">GH714_027381</name>
</gene>
<evidence type="ECO:0000313" key="7">
    <source>
        <dbReference type="EMBL" id="KAF2320395.1"/>
    </source>
</evidence>
<feature type="compositionally biased region" description="Basic and acidic residues" evidence="4">
    <location>
        <begin position="154"/>
        <end position="167"/>
    </location>
</feature>
<dbReference type="SUPFAM" id="SSF57756">
    <property type="entry name" value="Retrovirus zinc finger-like domains"/>
    <property type="match status" value="2"/>
</dbReference>
<feature type="domain" description="CCHC-type" evidence="5">
    <location>
        <begin position="58"/>
        <end position="73"/>
    </location>
</feature>
<dbReference type="PROSITE" id="PS50158">
    <property type="entry name" value="ZF_CCHC"/>
    <property type="match status" value="2"/>
</dbReference>
<evidence type="ECO:0000256" key="3">
    <source>
        <dbReference type="PROSITE-ProRule" id="PRU00047"/>
    </source>
</evidence>
<evidence type="ECO:0000259" key="5">
    <source>
        <dbReference type="PROSITE" id="PS50158"/>
    </source>
</evidence>
<protein>
    <submittedName>
        <fullName evidence="7">Uncharacterized protein</fullName>
    </submittedName>
</protein>
<dbReference type="GO" id="GO:0003779">
    <property type="term" value="F:actin binding"/>
    <property type="evidence" value="ECO:0007669"/>
    <property type="project" value="UniProtKB-KW"/>
</dbReference>